<protein>
    <recommendedName>
        <fullName evidence="6">Extradiol ring-cleavage dioxygenase class III enzyme subunit B domain-containing protein</fullName>
    </recommendedName>
</protein>
<evidence type="ECO:0000313" key="8">
    <source>
        <dbReference type="Proteomes" id="UP000693981"/>
    </source>
</evidence>
<keyword evidence="8" id="KW-1185">Reference proteome</keyword>
<dbReference type="InterPro" id="IPR014436">
    <property type="entry name" value="Extradiol_dOase_DODA"/>
</dbReference>
<comment type="cofactor">
    <cofactor evidence="1">
        <name>Zn(2+)</name>
        <dbReference type="ChEBI" id="CHEBI:29105"/>
    </cofactor>
</comment>
<name>A0A8T1WQ92_9STRA</name>
<keyword evidence="5" id="KW-0560">Oxidoreductase</keyword>
<dbReference type="Proteomes" id="UP000693981">
    <property type="component" value="Unassembled WGS sequence"/>
</dbReference>
<dbReference type="AlphaFoldDB" id="A0A8T1WQ92"/>
<evidence type="ECO:0000256" key="4">
    <source>
        <dbReference type="ARBA" id="ARBA00022833"/>
    </source>
</evidence>
<keyword evidence="4" id="KW-0862">Zinc</keyword>
<gene>
    <name evidence="7" type="ORF">PHYBOEH_002669</name>
</gene>
<evidence type="ECO:0000256" key="2">
    <source>
        <dbReference type="ARBA" id="ARBA00007581"/>
    </source>
</evidence>
<dbReference type="CDD" id="cd07363">
    <property type="entry name" value="45_DOPA_Dioxygenase"/>
    <property type="match status" value="1"/>
</dbReference>
<dbReference type="InterPro" id="IPR004183">
    <property type="entry name" value="Xdiol_dOase_suB"/>
</dbReference>
<keyword evidence="3" id="KW-0479">Metal-binding</keyword>
<dbReference type="PANTHER" id="PTHR30096">
    <property type="entry name" value="4,5-DOPA DIOXYGENASE EXTRADIOL-LIKE PROTEIN"/>
    <property type="match status" value="1"/>
</dbReference>
<dbReference type="PIRSF" id="PIRSF006157">
    <property type="entry name" value="Doxgns_DODA"/>
    <property type="match status" value="1"/>
</dbReference>
<evidence type="ECO:0000313" key="7">
    <source>
        <dbReference type="EMBL" id="KAG7396172.1"/>
    </source>
</evidence>
<proteinExistence type="inferred from homology"/>
<comment type="similarity">
    <text evidence="2">Belongs to the DODA-type extradiol aromatic ring-opening dioxygenase family.</text>
</comment>
<accession>A0A8T1WQ92</accession>
<dbReference type="Pfam" id="PF02900">
    <property type="entry name" value="LigB"/>
    <property type="match status" value="1"/>
</dbReference>
<dbReference type="GO" id="GO:0016702">
    <property type="term" value="F:oxidoreductase activity, acting on single donors with incorporation of molecular oxygen, incorporation of two atoms of oxygen"/>
    <property type="evidence" value="ECO:0007669"/>
    <property type="project" value="UniProtKB-ARBA"/>
</dbReference>
<organism evidence="7 8">
    <name type="scientific">Phytophthora boehmeriae</name>
    <dbReference type="NCBI Taxonomy" id="109152"/>
    <lineage>
        <taxon>Eukaryota</taxon>
        <taxon>Sar</taxon>
        <taxon>Stramenopiles</taxon>
        <taxon>Oomycota</taxon>
        <taxon>Peronosporomycetes</taxon>
        <taxon>Peronosporales</taxon>
        <taxon>Peronosporaceae</taxon>
        <taxon>Phytophthora</taxon>
    </lineage>
</organism>
<reference evidence="7" key="1">
    <citation type="submission" date="2021-02" db="EMBL/GenBank/DDBJ databases">
        <authorList>
            <person name="Palmer J.M."/>
        </authorList>
    </citation>
    <scope>NUCLEOTIDE SEQUENCE</scope>
    <source>
        <strain evidence="7">SCRP23</strain>
    </source>
</reference>
<dbReference type="GO" id="GO:0008198">
    <property type="term" value="F:ferrous iron binding"/>
    <property type="evidence" value="ECO:0007669"/>
    <property type="project" value="InterPro"/>
</dbReference>
<evidence type="ECO:0000256" key="1">
    <source>
        <dbReference type="ARBA" id="ARBA00001947"/>
    </source>
</evidence>
<sequence length="286" mass="31257">MSAFRHPVVAVSHGPGPLWLLPNGYADMNKKCFPAQTLGTIFDKLYPKGTELPKRILFVSAHWESKSSGFEISDAAKPDMVYDYYGFSPEAYDVVYPAKGDPAFARKVQEQLENNDIKAKLVNRGFDHGVFVPMFLIRPQADIPIVTMSINSRLSDSAHLDLGKALAPFRDESTLILTSGQSTHNLNGVTNPDHPLVDWAAAFQGWLDNTVTSQSTLTMAQRENQLKNWQAAPAAKLAHPTRDHFLPFVVAGGAGMDESNPGAASVFGGWGAGHLSFANYAWGIQQ</sequence>
<dbReference type="PANTHER" id="PTHR30096:SF0">
    <property type="entry name" value="4,5-DOPA DIOXYGENASE EXTRADIOL-LIKE PROTEIN"/>
    <property type="match status" value="1"/>
</dbReference>
<dbReference type="OrthoDB" id="7396853at2759"/>
<comment type="caution">
    <text evidence="7">The sequence shown here is derived from an EMBL/GenBank/DDBJ whole genome shotgun (WGS) entry which is preliminary data.</text>
</comment>
<evidence type="ECO:0000259" key="6">
    <source>
        <dbReference type="Pfam" id="PF02900"/>
    </source>
</evidence>
<evidence type="ECO:0000256" key="3">
    <source>
        <dbReference type="ARBA" id="ARBA00022723"/>
    </source>
</evidence>
<evidence type="ECO:0000256" key="5">
    <source>
        <dbReference type="ARBA" id="ARBA00023002"/>
    </source>
</evidence>
<dbReference type="GO" id="GO:0008270">
    <property type="term" value="F:zinc ion binding"/>
    <property type="evidence" value="ECO:0007669"/>
    <property type="project" value="InterPro"/>
</dbReference>
<feature type="domain" description="Extradiol ring-cleavage dioxygenase class III enzyme subunit B" evidence="6">
    <location>
        <begin position="52"/>
        <end position="257"/>
    </location>
</feature>
<dbReference type="EMBL" id="JAGDFL010000169">
    <property type="protein sequence ID" value="KAG7396172.1"/>
    <property type="molecule type" value="Genomic_DNA"/>
</dbReference>